<comment type="caution">
    <text evidence="2">The sequence shown here is derived from an EMBL/GenBank/DDBJ whole genome shotgun (WGS) entry which is preliminary data.</text>
</comment>
<feature type="compositionally biased region" description="Polar residues" evidence="1">
    <location>
        <begin position="1"/>
        <end position="21"/>
    </location>
</feature>
<name>A0A5A7PYX6_STRAF</name>
<feature type="region of interest" description="Disordered" evidence="1">
    <location>
        <begin position="138"/>
        <end position="187"/>
    </location>
</feature>
<accession>A0A5A7PYX6</accession>
<reference evidence="3" key="1">
    <citation type="journal article" date="2019" name="Curr. Biol.">
        <title>Genome Sequence of Striga asiatica Provides Insight into the Evolution of Plant Parasitism.</title>
        <authorList>
            <person name="Yoshida S."/>
            <person name="Kim S."/>
            <person name="Wafula E.K."/>
            <person name="Tanskanen J."/>
            <person name="Kim Y.M."/>
            <person name="Honaas L."/>
            <person name="Yang Z."/>
            <person name="Spallek T."/>
            <person name="Conn C.E."/>
            <person name="Ichihashi Y."/>
            <person name="Cheong K."/>
            <person name="Cui S."/>
            <person name="Der J.P."/>
            <person name="Gundlach H."/>
            <person name="Jiao Y."/>
            <person name="Hori C."/>
            <person name="Ishida J.K."/>
            <person name="Kasahara H."/>
            <person name="Kiba T."/>
            <person name="Kim M.S."/>
            <person name="Koo N."/>
            <person name="Laohavisit A."/>
            <person name="Lee Y.H."/>
            <person name="Lumba S."/>
            <person name="McCourt P."/>
            <person name="Mortimer J.C."/>
            <person name="Mutuku J.M."/>
            <person name="Nomura T."/>
            <person name="Sasaki-Sekimoto Y."/>
            <person name="Seto Y."/>
            <person name="Wang Y."/>
            <person name="Wakatake T."/>
            <person name="Sakakibara H."/>
            <person name="Demura T."/>
            <person name="Yamaguchi S."/>
            <person name="Yoneyama K."/>
            <person name="Manabe R.I."/>
            <person name="Nelson D.C."/>
            <person name="Schulman A.H."/>
            <person name="Timko M.P."/>
            <person name="dePamphilis C.W."/>
            <person name="Choi D."/>
            <person name="Shirasu K."/>
        </authorList>
    </citation>
    <scope>NUCLEOTIDE SEQUENCE [LARGE SCALE GENOMIC DNA]</scope>
    <source>
        <strain evidence="3">cv. UVA1</strain>
    </source>
</reference>
<dbReference type="AlphaFoldDB" id="A0A5A7PYX6"/>
<gene>
    <name evidence="2" type="ORF">STAS_14565</name>
</gene>
<protein>
    <submittedName>
        <fullName evidence="2">Mast/stem cell growth factor receptor Kit</fullName>
    </submittedName>
</protein>
<dbReference type="Proteomes" id="UP000325081">
    <property type="component" value="Unassembled WGS sequence"/>
</dbReference>
<sequence length="187" mass="20052">MEFGVTHTQQHVGGPTSTGSASHRHPIFILSPPTSPHDLHPYTAHIAADCNSLLRIPASLATAVCARLLRHSAHLSEKTTVSSRLPTSIDRRLHRSTPSLAGVPTIGAPTAADYPLVVTCFSNLIPEFCCRHHDESATGNHASGHSAHSLPPPSMKASRQSTSSLLRPLHSTSTRPTTPSRLQRHGR</sequence>
<evidence type="ECO:0000313" key="3">
    <source>
        <dbReference type="Proteomes" id="UP000325081"/>
    </source>
</evidence>
<organism evidence="2 3">
    <name type="scientific">Striga asiatica</name>
    <name type="common">Asiatic witchweed</name>
    <name type="synonym">Buchnera asiatica</name>
    <dbReference type="NCBI Taxonomy" id="4170"/>
    <lineage>
        <taxon>Eukaryota</taxon>
        <taxon>Viridiplantae</taxon>
        <taxon>Streptophyta</taxon>
        <taxon>Embryophyta</taxon>
        <taxon>Tracheophyta</taxon>
        <taxon>Spermatophyta</taxon>
        <taxon>Magnoliopsida</taxon>
        <taxon>eudicotyledons</taxon>
        <taxon>Gunneridae</taxon>
        <taxon>Pentapetalae</taxon>
        <taxon>asterids</taxon>
        <taxon>lamiids</taxon>
        <taxon>Lamiales</taxon>
        <taxon>Orobanchaceae</taxon>
        <taxon>Buchnereae</taxon>
        <taxon>Striga</taxon>
    </lineage>
</organism>
<proteinExistence type="predicted"/>
<evidence type="ECO:0000256" key="1">
    <source>
        <dbReference type="SAM" id="MobiDB-lite"/>
    </source>
</evidence>
<keyword evidence="3" id="KW-1185">Reference proteome</keyword>
<feature type="non-terminal residue" evidence="2">
    <location>
        <position position="187"/>
    </location>
</feature>
<evidence type="ECO:0000313" key="2">
    <source>
        <dbReference type="EMBL" id="GER38103.1"/>
    </source>
</evidence>
<dbReference type="EMBL" id="BKCP01005450">
    <property type="protein sequence ID" value="GER38103.1"/>
    <property type="molecule type" value="Genomic_DNA"/>
</dbReference>
<feature type="region of interest" description="Disordered" evidence="1">
    <location>
        <begin position="1"/>
        <end position="24"/>
    </location>
</feature>
<feature type="compositionally biased region" description="Low complexity" evidence="1">
    <location>
        <begin position="167"/>
        <end position="181"/>
    </location>
</feature>
<keyword evidence="2" id="KW-0675">Receptor</keyword>